<dbReference type="PANTHER" id="PTHR10566:SF113">
    <property type="entry name" value="PROTEIN ACTIVITY OF BC1 COMPLEX KINASE 7, CHLOROPLASTIC"/>
    <property type="match status" value="1"/>
</dbReference>
<dbReference type="GO" id="GO:0005524">
    <property type="term" value="F:ATP binding"/>
    <property type="evidence" value="ECO:0007669"/>
    <property type="project" value="InterPro"/>
</dbReference>
<feature type="domain" description="Protein kinase" evidence="3">
    <location>
        <begin position="111"/>
        <end position="450"/>
    </location>
</feature>
<evidence type="ECO:0000313" key="5">
    <source>
        <dbReference type="Proteomes" id="UP000278327"/>
    </source>
</evidence>
<comment type="caution">
    <text evidence="4">The sequence shown here is derived from an EMBL/GenBank/DDBJ whole genome shotgun (WGS) entry which is preliminary data.</text>
</comment>
<dbReference type="CDD" id="cd05121">
    <property type="entry name" value="ABC1_ADCK3-like"/>
    <property type="match status" value="1"/>
</dbReference>
<evidence type="ECO:0000256" key="2">
    <source>
        <dbReference type="SAM" id="Phobius"/>
    </source>
</evidence>
<evidence type="ECO:0000256" key="1">
    <source>
        <dbReference type="ARBA" id="ARBA00009670"/>
    </source>
</evidence>
<dbReference type="EMBL" id="QICA01000003">
    <property type="protein sequence ID" value="RNL39324.1"/>
    <property type="molecule type" value="Genomic_DNA"/>
</dbReference>
<dbReference type="InterPro" id="IPR050154">
    <property type="entry name" value="UbiB_kinase"/>
</dbReference>
<dbReference type="PANTHER" id="PTHR10566">
    <property type="entry name" value="CHAPERONE-ACTIVITY OF BC1 COMPLEX CABC1 -RELATED"/>
    <property type="match status" value="1"/>
</dbReference>
<gene>
    <name evidence="4" type="ORF">DMP10_02755</name>
</gene>
<dbReference type="RefSeq" id="WP_117283631.1">
    <property type="nucleotide sequence ID" value="NZ_JAMTCE010000011.1"/>
</dbReference>
<accession>A0A3N0AXM2</accession>
<comment type="similarity">
    <text evidence="1">Belongs to the protein kinase superfamily. ADCK protein kinase family.</text>
</comment>
<dbReference type="SUPFAM" id="SSF56112">
    <property type="entry name" value="Protein kinase-like (PK-like)"/>
    <property type="match status" value="1"/>
</dbReference>
<reference evidence="4 5" key="1">
    <citation type="journal article" date="2019" name="Microbiol. Resour. Announc.">
        <title>Draft Genome Sequences of Type Strains of Gordonibacter faecihominis, Paraeggerthella hongkongensis, Parvibacter caecicola,Slackia equolifaciens, Slackia faecicanis, and Slackia isoflavoniconvertens.</title>
        <authorList>
            <person name="Danylec N."/>
            <person name="Stoll D.A."/>
            <person name="Dotsch A."/>
            <person name="Huch M."/>
        </authorList>
    </citation>
    <scope>NUCLEOTIDE SEQUENCE [LARGE SCALE GENOMIC DNA]</scope>
    <source>
        <strain evidence="4 5">DSM 18785</strain>
    </source>
</reference>
<dbReference type="Proteomes" id="UP000278327">
    <property type="component" value="Unassembled WGS sequence"/>
</dbReference>
<keyword evidence="5" id="KW-1185">Reference proteome</keyword>
<dbReference type="InterPro" id="IPR004147">
    <property type="entry name" value="ABC1_dom"/>
</dbReference>
<dbReference type="Pfam" id="PF03109">
    <property type="entry name" value="ABC1"/>
    <property type="match status" value="1"/>
</dbReference>
<sequence>MATFEEFMKVAEISIKDKTSHKRMNEIARIMRQYKVLHGLTPEQAVEVLQALGPTYVKIGQLASNRSDLLPKAYCDAFEKLRDDANPMPFDVVIEQIDRAYGKSWHEVFASIDPVPLGAASIAQVHKATLLDGTTVAVKVRRPGVAESMAEDIMLMKHLLALGEFASNSHRDILLSLEGFIEEIERTTASEVDFTSELHNLMRFHDELADEQGVTSPVAYPQYSCESVLVMEFVQGTEISHTEELCQQGVDMNALARRVCQSYVTQVLDDGFFHADPHPGNILVRDGDVVWIDLGMVGTLTVSERMLVGKVFTAVATDNAYLLKEAVMGLVHVLGPVDHGALLEALSRLLAEYSTAEMKEINVGTVLTEVIEVLRGQNMMMTSSVTMLARGFVTIEGVMAQVAPDISVIEIVSKHVIAQQADPKFLATQLIDLATTSAASAEALAKLPTQLSNTLEMLDRGQIKVNGDIEVSSRILATAYASVGRISLALLSAGLFLGSSILCTTAMQPQLLGVPLLGVLGYVGAFVLGAYTVFHILVSRHRLLNNEEPR</sequence>
<dbReference type="InterPro" id="IPR011009">
    <property type="entry name" value="Kinase-like_dom_sf"/>
</dbReference>
<feature type="transmembrane region" description="Helical" evidence="2">
    <location>
        <begin position="488"/>
        <end position="507"/>
    </location>
</feature>
<protein>
    <submittedName>
        <fullName evidence="4">ABC transporter</fullName>
    </submittedName>
</protein>
<proteinExistence type="inferred from homology"/>
<feature type="transmembrane region" description="Helical" evidence="2">
    <location>
        <begin position="519"/>
        <end position="538"/>
    </location>
</feature>
<evidence type="ECO:0000259" key="3">
    <source>
        <dbReference type="PROSITE" id="PS50011"/>
    </source>
</evidence>
<keyword evidence="2" id="KW-0812">Transmembrane</keyword>
<organism evidence="4 5">
    <name type="scientific">Adlercreutzia equolifaciens subsp. celatus DSM 18785</name>
    <dbReference type="NCBI Taxonomy" id="1121021"/>
    <lineage>
        <taxon>Bacteria</taxon>
        <taxon>Bacillati</taxon>
        <taxon>Actinomycetota</taxon>
        <taxon>Coriobacteriia</taxon>
        <taxon>Eggerthellales</taxon>
        <taxon>Eggerthellaceae</taxon>
        <taxon>Adlercreutzia</taxon>
    </lineage>
</organism>
<dbReference type="AlphaFoldDB" id="A0A3N0AXM2"/>
<keyword evidence="2" id="KW-0472">Membrane</keyword>
<dbReference type="InterPro" id="IPR000719">
    <property type="entry name" value="Prot_kinase_dom"/>
</dbReference>
<evidence type="ECO:0000313" key="4">
    <source>
        <dbReference type="EMBL" id="RNL39324.1"/>
    </source>
</evidence>
<dbReference type="GO" id="GO:0004672">
    <property type="term" value="F:protein kinase activity"/>
    <property type="evidence" value="ECO:0007669"/>
    <property type="project" value="InterPro"/>
</dbReference>
<name>A0A3N0AXM2_9ACTN</name>
<keyword evidence="2" id="KW-1133">Transmembrane helix</keyword>
<dbReference type="PROSITE" id="PS50011">
    <property type="entry name" value="PROTEIN_KINASE_DOM"/>
    <property type="match status" value="1"/>
</dbReference>